<dbReference type="InterPro" id="IPR036388">
    <property type="entry name" value="WH-like_DNA-bd_sf"/>
</dbReference>
<dbReference type="EMBL" id="VUMI01000098">
    <property type="protein sequence ID" value="MSS91988.1"/>
    <property type="molecule type" value="Genomic_DNA"/>
</dbReference>
<reference evidence="4 5" key="1">
    <citation type="submission" date="2019-08" db="EMBL/GenBank/DDBJ databases">
        <title>In-depth cultivation of the pig gut microbiome towards novel bacterial diversity and tailored functional studies.</title>
        <authorList>
            <person name="Wylensek D."/>
            <person name="Hitch T.C.A."/>
            <person name="Clavel T."/>
        </authorList>
    </citation>
    <scope>NUCLEOTIDE SEQUENCE [LARGE SCALE GENOMIC DNA]</scope>
    <source>
        <strain evidence="4 5">WCA-389-WT-23B</strain>
    </source>
</reference>
<sequence length="152" mass="17458">MDTFLISFVSGGGDTVGKMMILTFKDSEEALLKRLIDSLGALEYHQVELPTEPLLKIGNLSLYPLESRIEQDGKSYTLGRQQFQILYLLARNPGRTFQKSQIYSVVWEDAEPIQINEAIRYHISELRKILLELTGRECIETVWGVGYRFVEK</sequence>
<gene>
    <name evidence="4" type="ORF">FYJ45_28400</name>
</gene>
<dbReference type="InterPro" id="IPR001867">
    <property type="entry name" value="OmpR/PhoB-type_DNA-bd"/>
</dbReference>
<evidence type="ECO:0000256" key="1">
    <source>
        <dbReference type="ARBA" id="ARBA00023125"/>
    </source>
</evidence>
<feature type="DNA-binding region" description="OmpR/PhoB-type" evidence="2">
    <location>
        <begin position="52"/>
        <end position="151"/>
    </location>
</feature>
<dbReference type="GO" id="GO:0006355">
    <property type="term" value="P:regulation of DNA-templated transcription"/>
    <property type="evidence" value="ECO:0007669"/>
    <property type="project" value="InterPro"/>
</dbReference>
<keyword evidence="1 2" id="KW-0238">DNA-binding</keyword>
<organism evidence="4 5">
    <name type="scientific">Eisenbergiella porci</name>
    <dbReference type="NCBI Taxonomy" id="2652274"/>
    <lineage>
        <taxon>Bacteria</taxon>
        <taxon>Bacillati</taxon>
        <taxon>Bacillota</taxon>
        <taxon>Clostridia</taxon>
        <taxon>Lachnospirales</taxon>
        <taxon>Lachnospiraceae</taxon>
        <taxon>Eisenbergiella</taxon>
    </lineage>
</organism>
<dbReference type="SMART" id="SM00862">
    <property type="entry name" value="Trans_reg_C"/>
    <property type="match status" value="1"/>
</dbReference>
<protein>
    <submittedName>
        <fullName evidence="4">Winged helix-turn-helix transcriptional regulator</fullName>
    </submittedName>
</protein>
<dbReference type="Proteomes" id="UP000436047">
    <property type="component" value="Unassembled WGS sequence"/>
</dbReference>
<evidence type="ECO:0000256" key="2">
    <source>
        <dbReference type="PROSITE-ProRule" id="PRU01091"/>
    </source>
</evidence>
<evidence type="ECO:0000259" key="3">
    <source>
        <dbReference type="PROSITE" id="PS51755"/>
    </source>
</evidence>
<dbReference type="InterPro" id="IPR016032">
    <property type="entry name" value="Sig_transdc_resp-reg_C-effctor"/>
</dbReference>
<feature type="domain" description="OmpR/PhoB-type" evidence="3">
    <location>
        <begin position="52"/>
        <end position="151"/>
    </location>
</feature>
<dbReference type="GO" id="GO:0000160">
    <property type="term" value="P:phosphorelay signal transduction system"/>
    <property type="evidence" value="ECO:0007669"/>
    <property type="project" value="InterPro"/>
</dbReference>
<dbReference type="GO" id="GO:0003677">
    <property type="term" value="F:DNA binding"/>
    <property type="evidence" value="ECO:0007669"/>
    <property type="project" value="UniProtKB-UniRule"/>
</dbReference>
<proteinExistence type="predicted"/>
<dbReference type="PROSITE" id="PS51755">
    <property type="entry name" value="OMPR_PHOB"/>
    <property type="match status" value="1"/>
</dbReference>
<evidence type="ECO:0000313" key="5">
    <source>
        <dbReference type="Proteomes" id="UP000436047"/>
    </source>
</evidence>
<keyword evidence="5" id="KW-1185">Reference proteome</keyword>
<dbReference type="SUPFAM" id="SSF46894">
    <property type="entry name" value="C-terminal effector domain of the bipartite response regulators"/>
    <property type="match status" value="1"/>
</dbReference>
<dbReference type="Pfam" id="PF00486">
    <property type="entry name" value="Trans_reg_C"/>
    <property type="match status" value="1"/>
</dbReference>
<dbReference type="CDD" id="cd00383">
    <property type="entry name" value="trans_reg_C"/>
    <property type="match status" value="1"/>
</dbReference>
<evidence type="ECO:0000313" key="4">
    <source>
        <dbReference type="EMBL" id="MSS91988.1"/>
    </source>
</evidence>
<dbReference type="Gene3D" id="1.10.10.10">
    <property type="entry name" value="Winged helix-like DNA-binding domain superfamily/Winged helix DNA-binding domain"/>
    <property type="match status" value="1"/>
</dbReference>
<name>A0A6N7WR99_9FIRM</name>
<dbReference type="AlphaFoldDB" id="A0A6N7WR99"/>
<accession>A0A6N7WR99</accession>
<comment type="caution">
    <text evidence="4">The sequence shown here is derived from an EMBL/GenBank/DDBJ whole genome shotgun (WGS) entry which is preliminary data.</text>
</comment>